<keyword evidence="2" id="KW-0472">Membrane</keyword>
<accession>A0A922SBA5</accession>
<evidence type="ECO:0000313" key="3">
    <source>
        <dbReference type="EMBL" id="KAH9630798.1"/>
    </source>
</evidence>
<evidence type="ECO:0000313" key="4">
    <source>
        <dbReference type="Proteomes" id="UP000814243"/>
    </source>
</evidence>
<keyword evidence="2" id="KW-1133">Transmembrane helix</keyword>
<dbReference type="EMBL" id="JACEFF010000810">
    <property type="protein sequence ID" value="KAH9630798.1"/>
    <property type="molecule type" value="Genomic_DNA"/>
</dbReference>
<dbReference type="AlphaFoldDB" id="A0A922SBA5"/>
<keyword evidence="2" id="KW-0812">Transmembrane</keyword>
<comment type="caution">
    <text evidence="3">The sequence shown here is derived from an EMBL/GenBank/DDBJ whole genome shotgun (WGS) entry which is preliminary data.</text>
</comment>
<sequence>MHCIVKALPAPDTYFWHLQPAGFEVQHLTTGSPVLPLDQITGPLAETLKASCEASNGVASQEEPLENATYYEVSVWRMSESNSTLVLERRASMGFGSGRALAAGGPGSGAPSSALAGGLAVRAGLGAVRRGDEAGARACNRYGCSAPLLLRPTDTLLHAADPPWWHFFLDRDVGISLGAMVLVAVFIISSVLVIRLARRPRSKPQPVIQIIKMLYIPVRTKWQQIFFLSITEHKVHASCSLRSCSSGYSDASGESAPPVERRRKPAWDRWEPPPPDVTLTLHRESAV</sequence>
<name>A0A922SBA5_SPOEX</name>
<organism evidence="3 4">
    <name type="scientific">Spodoptera exigua</name>
    <name type="common">Beet armyworm</name>
    <name type="synonym">Noctua fulgens</name>
    <dbReference type="NCBI Taxonomy" id="7107"/>
    <lineage>
        <taxon>Eukaryota</taxon>
        <taxon>Metazoa</taxon>
        <taxon>Ecdysozoa</taxon>
        <taxon>Arthropoda</taxon>
        <taxon>Hexapoda</taxon>
        <taxon>Insecta</taxon>
        <taxon>Pterygota</taxon>
        <taxon>Neoptera</taxon>
        <taxon>Endopterygota</taxon>
        <taxon>Lepidoptera</taxon>
        <taxon>Glossata</taxon>
        <taxon>Ditrysia</taxon>
        <taxon>Noctuoidea</taxon>
        <taxon>Noctuidae</taxon>
        <taxon>Amphipyrinae</taxon>
        <taxon>Spodoptera</taxon>
    </lineage>
</organism>
<proteinExistence type="predicted"/>
<reference evidence="3" key="1">
    <citation type="journal article" date="2021" name="G3 (Bethesda)">
        <title>Genome and transcriptome analysis of the beet armyworm Spodoptera exigua reveals targets for pest control. .</title>
        <authorList>
            <person name="Simon S."/>
            <person name="Breeschoten T."/>
            <person name="Jansen H.J."/>
            <person name="Dirks R.P."/>
            <person name="Schranz M.E."/>
            <person name="Ros V.I.D."/>
        </authorList>
    </citation>
    <scope>NUCLEOTIDE SEQUENCE</scope>
    <source>
        <strain evidence="3">TB_SE_WUR_2020</strain>
    </source>
</reference>
<evidence type="ECO:0000256" key="1">
    <source>
        <dbReference type="SAM" id="MobiDB-lite"/>
    </source>
</evidence>
<protein>
    <submittedName>
        <fullName evidence="3">Uncharacterized protein</fullName>
    </submittedName>
</protein>
<gene>
    <name evidence="3" type="ORF">HF086_001026</name>
</gene>
<dbReference type="Proteomes" id="UP000814243">
    <property type="component" value="Unassembled WGS sequence"/>
</dbReference>
<evidence type="ECO:0000256" key="2">
    <source>
        <dbReference type="SAM" id="Phobius"/>
    </source>
</evidence>
<feature type="region of interest" description="Disordered" evidence="1">
    <location>
        <begin position="243"/>
        <end position="287"/>
    </location>
</feature>
<feature type="transmembrane region" description="Helical" evidence="2">
    <location>
        <begin position="173"/>
        <end position="194"/>
    </location>
</feature>